<dbReference type="AlphaFoldDB" id="A0A021VT12"/>
<gene>
    <name evidence="2" type="ORF">N866_10720</name>
</gene>
<name>A0A021VT12_9CELL</name>
<reference evidence="2 3" key="1">
    <citation type="submission" date="2014-01" db="EMBL/GenBank/DDBJ databases">
        <title>Actinotalea ferrariae CF5-4.</title>
        <authorList>
            <person name="Chen F."/>
            <person name="Li Y."/>
            <person name="Wang G."/>
        </authorList>
    </citation>
    <scope>NUCLEOTIDE SEQUENCE [LARGE SCALE GENOMIC DNA]</scope>
    <source>
        <strain evidence="2 3">CF5-4</strain>
    </source>
</reference>
<dbReference type="EMBL" id="AXCW01000296">
    <property type="protein sequence ID" value="EYR62207.1"/>
    <property type="molecule type" value="Genomic_DNA"/>
</dbReference>
<accession>A0A021VT12</accession>
<keyword evidence="1" id="KW-1133">Transmembrane helix</keyword>
<evidence type="ECO:0000313" key="3">
    <source>
        <dbReference type="Proteomes" id="UP000019753"/>
    </source>
</evidence>
<feature type="transmembrane region" description="Helical" evidence="1">
    <location>
        <begin position="66"/>
        <end position="84"/>
    </location>
</feature>
<keyword evidence="3" id="KW-1185">Reference proteome</keyword>
<comment type="caution">
    <text evidence="2">The sequence shown here is derived from an EMBL/GenBank/DDBJ whole genome shotgun (WGS) entry which is preliminary data.</text>
</comment>
<evidence type="ECO:0000313" key="2">
    <source>
        <dbReference type="EMBL" id="EYR62207.1"/>
    </source>
</evidence>
<dbReference type="OrthoDB" id="4422940at2"/>
<proteinExistence type="predicted"/>
<feature type="transmembrane region" description="Helical" evidence="1">
    <location>
        <begin position="90"/>
        <end position="113"/>
    </location>
</feature>
<feature type="transmembrane region" description="Helical" evidence="1">
    <location>
        <begin position="6"/>
        <end position="24"/>
    </location>
</feature>
<keyword evidence="1" id="KW-0812">Transmembrane</keyword>
<keyword evidence="1" id="KW-0472">Membrane</keyword>
<evidence type="ECO:0008006" key="4">
    <source>
        <dbReference type="Google" id="ProtNLM"/>
    </source>
</evidence>
<dbReference type="Proteomes" id="UP000019753">
    <property type="component" value="Unassembled WGS sequence"/>
</dbReference>
<dbReference type="Pfam" id="PF13630">
    <property type="entry name" value="SdpI"/>
    <property type="match status" value="1"/>
</dbReference>
<sequence length="127" mass="12488">MEDQGVLLAGAVLLVVGAVAVREVNRAAADGRLGPNRGAGFRTRATLSSPQAWQAGHQAGRTVTDVAGLVGAVLAAVAAVVILVGGPPGLVLAAFLASAAALLTGALVGGVLAHRAARAVREGRADR</sequence>
<organism evidence="2 3">
    <name type="scientific">Actinotalea ferrariae CF5-4</name>
    <dbReference type="NCBI Taxonomy" id="948458"/>
    <lineage>
        <taxon>Bacteria</taxon>
        <taxon>Bacillati</taxon>
        <taxon>Actinomycetota</taxon>
        <taxon>Actinomycetes</taxon>
        <taxon>Micrococcales</taxon>
        <taxon>Cellulomonadaceae</taxon>
        <taxon>Actinotalea</taxon>
    </lineage>
</organism>
<protein>
    <recommendedName>
        <fullName evidence="4">SdpI/YhfL protein family</fullName>
    </recommendedName>
</protein>
<dbReference type="InterPro" id="IPR025962">
    <property type="entry name" value="SdpI/YhfL"/>
</dbReference>
<evidence type="ECO:0000256" key="1">
    <source>
        <dbReference type="SAM" id="Phobius"/>
    </source>
</evidence>